<dbReference type="Proteomes" id="UP000886998">
    <property type="component" value="Unassembled WGS sequence"/>
</dbReference>
<dbReference type="OrthoDB" id="8300214at2759"/>
<reference evidence="1" key="1">
    <citation type="submission" date="2020-08" db="EMBL/GenBank/DDBJ databases">
        <title>Multicomponent nature underlies the extraordinary mechanical properties of spider dragline silk.</title>
        <authorList>
            <person name="Kono N."/>
            <person name="Nakamura H."/>
            <person name="Mori M."/>
            <person name="Yoshida Y."/>
            <person name="Ohtoshi R."/>
            <person name="Malay A.D."/>
            <person name="Moran D.A.P."/>
            <person name="Tomita M."/>
            <person name="Numata K."/>
            <person name="Arakawa K."/>
        </authorList>
    </citation>
    <scope>NUCLEOTIDE SEQUENCE</scope>
</reference>
<proteinExistence type="predicted"/>
<dbReference type="AlphaFoldDB" id="A0A8X6MC87"/>
<dbReference type="Pfam" id="PF13489">
    <property type="entry name" value="Methyltransf_23"/>
    <property type="match status" value="1"/>
</dbReference>
<evidence type="ECO:0000313" key="2">
    <source>
        <dbReference type="Proteomes" id="UP000886998"/>
    </source>
</evidence>
<accession>A0A8X6MC87</accession>
<organism evidence="1 2">
    <name type="scientific">Trichonephila inaurata madagascariensis</name>
    <dbReference type="NCBI Taxonomy" id="2747483"/>
    <lineage>
        <taxon>Eukaryota</taxon>
        <taxon>Metazoa</taxon>
        <taxon>Ecdysozoa</taxon>
        <taxon>Arthropoda</taxon>
        <taxon>Chelicerata</taxon>
        <taxon>Arachnida</taxon>
        <taxon>Araneae</taxon>
        <taxon>Araneomorphae</taxon>
        <taxon>Entelegynae</taxon>
        <taxon>Araneoidea</taxon>
        <taxon>Nephilidae</taxon>
        <taxon>Trichonephila</taxon>
        <taxon>Trichonephila inaurata</taxon>
    </lineage>
</organism>
<sequence length="295" mass="34062">PTGKSICNTLPKFQKSEMAQAMALNKRLLEPARRFITRCEIELDWEDLSDDTIMDMGCGIHFSCTRALLEKFPRIGCLVAIDIVNVMTKEIREDEFFAEYFGKEILQFRHLDITDCLKNYGKIVNKIVCRNVLQQVFDKEMAFQNMYDLLRPGGHAAILFCIATPVGTCHLRLSSSTNWAQHRRNAIPFFTPANLEEGYYKKLLEKIGFQVVLCERRTVRNQFLDDQSFLRSFLTFARVQFNIPQGRMTQFKEESVKLFKELIGYSGSGPLRYEASDLLLLAIKPQDGKNLDKFL</sequence>
<evidence type="ECO:0008006" key="3">
    <source>
        <dbReference type="Google" id="ProtNLM"/>
    </source>
</evidence>
<evidence type="ECO:0000313" key="1">
    <source>
        <dbReference type="EMBL" id="GFS40867.1"/>
    </source>
</evidence>
<feature type="non-terminal residue" evidence="1">
    <location>
        <position position="295"/>
    </location>
</feature>
<name>A0A8X6MC87_9ARAC</name>
<keyword evidence="2" id="KW-1185">Reference proteome</keyword>
<dbReference type="Gene3D" id="3.40.50.150">
    <property type="entry name" value="Vaccinia Virus protein VP39"/>
    <property type="match status" value="1"/>
</dbReference>
<comment type="caution">
    <text evidence="1">The sequence shown here is derived from an EMBL/GenBank/DDBJ whole genome shotgun (WGS) entry which is preliminary data.</text>
</comment>
<dbReference type="InterPro" id="IPR029063">
    <property type="entry name" value="SAM-dependent_MTases_sf"/>
</dbReference>
<dbReference type="EMBL" id="BMAV01025360">
    <property type="protein sequence ID" value="GFS40867.1"/>
    <property type="molecule type" value="Genomic_DNA"/>
</dbReference>
<protein>
    <recommendedName>
        <fullName evidence="3">Methyltransferase domain-containing protein</fullName>
    </recommendedName>
</protein>
<dbReference type="SUPFAM" id="SSF53335">
    <property type="entry name" value="S-adenosyl-L-methionine-dependent methyltransferases"/>
    <property type="match status" value="1"/>
</dbReference>
<gene>
    <name evidence="1" type="ORF">TNIN_22671</name>
</gene>